<evidence type="ECO:0000256" key="5">
    <source>
        <dbReference type="ARBA" id="ARBA00070406"/>
    </source>
</evidence>
<evidence type="ECO:0000313" key="8">
    <source>
        <dbReference type="EMBL" id="SDX39476.1"/>
    </source>
</evidence>
<proteinExistence type="predicted"/>
<dbReference type="Pfam" id="PF01614">
    <property type="entry name" value="IclR_C"/>
    <property type="match status" value="1"/>
</dbReference>
<protein>
    <recommendedName>
        <fullName evidence="5">Glycerol operon regulatory protein</fullName>
    </recommendedName>
</protein>
<dbReference type="Pfam" id="PF09339">
    <property type="entry name" value="HTH_IclR"/>
    <property type="match status" value="1"/>
</dbReference>
<dbReference type="STRING" id="1048340.SAMN05444487_11649"/>
<evidence type="ECO:0000313" key="9">
    <source>
        <dbReference type="Proteomes" id="UP000198534"/>
    </source>
</evidence>
<evidence type="ECO:0000259" key="6">
    <source>
        <dbReference type="PROSITE" id="PS51077"/>
    </source>
</evidence>
<dbReference type="PROSITE" id="PS51078">
    <property type="entry name" value="ICLR_ED"/>
    <property type="match status" value="1"/>
</dbReference>
<dbReference type="GO" id="GO:0045892">
    <property type="term" value="P:negative regulation of DNA-templated transcription"/>
    <property type="evidence" value="ECO:0007669"/>
    <property type="project" value="TreeGrafter"/>
</dbReference>
<dbReference type="AlphaFoldDB" id="A0A1H3BC39"/>
<keyword evidence="3" id="KW-0804">Transcription</keyword>
<name>A0A1H3BC39_9BACL</name>
<dbReference type="Proteomes" id="UP000198534">
    <property type="component" value="Unassembled WGS sequence"/>
</dbReference>
<evidence type="ECO:0000256" key="1">
    <source>
        <dbReference type="ARBA" id="ARBA00023015"/>
    </source>
</evidence>
<feature type="domain" description="HTH iclR-type" evidence="6">
    <location>
        <begin position="7"/>
        <end position="68"/>
    </location>
</feature>
<dbReference type="PANTHER" id="PTHR30136">
    <property type="entry name" value="HELIX-TURN-HELIX TRANSCRIPTIONAL REGULATOR, ICLR FAMILY"/>
    <property type="match status" value="1"/>
</dbReference>
<accession>A0A1H3BC39</accession>
<keyword evidence="9" id="KW-1185">Reference proteome</keyword>
<evidence type="ECO:0000259" key="7">
    <source>
        <dbReference type="PROSITE" id="PS51078"/>
    </source>
</evidence>
<evidence type="ECO:0000256" key="2">
    <source>
        <dbReference type="ARBA" id="ARBA00023125"/>
    </source>
</evidence>
<dbReference type="Gene3D" id="3.30.450.40">
    <property type="match status" value="1"/>
</dbReference>
<dbReference type="EMBL" id="FNNQ01000016">
    <property type="protein sequence ID" value="SDX39476.1"/>
    <property type="molecule type" value="Genomic_DNA"/>
</dbReference>
<dbReference type="InterPro" id="IPR005471">
    <property type="entry name" value="Tscrpt_reg_IclR_N"/>
</dbReference>
<gene>
    <name evidence="8" type="ORF">SAMN05444487_11649</name>
</gene>
<dbReference type="InterPro" id="IPR029016">
    <property type="entry name" value="GAF-like_dom_sf"/>
</dbReference>
<dbReference type="InterPro" id="IPR050707">
    <property type="entry name" value="HTH_MetabolicPath_Reg"/>
</dbReference>
<evidence type="ECO:0000256" key="3">
    <source>
        <dbReference type="ARBA" id="ARBA00023163"/>
    </source>
</evidence>
<dbReference type="PROSITE" id="PS51077">
    <property type="entry name" value="HTH_ICLR"/>
    <property type="match status" value="1"/>
</dbReference>
<dbReference type="SUPFAM" id="SSF46785">
    <property type="entry name" value="Winged helix' DNA-binding domain"/>
    <property type="match status" value="1"/>
</dbReference>
<keyword evidence="2" id="KW-0238">DNA-binding</keyword>
<dbReference type="Gene3D" id="1.10.10.10">
    <property type="entry name" value="Winged helix-like DNA-binding domain superfamily/Winged helix DNA-binding domain"/>
    <property type="match status" value="1"/>
</dbReference>
<organism evidence="8 9">
    <name type="scientific">Marininema mesophilum</name>
    <dbReference type="NCBI Taxonomy" id="1048340"/>
    <lineage>
        <taxon>Bacteria</taxon>
        <taxon>Bacillati</taxon>
        <taxon>Bacillota</taxon>
        <taxon>Bacilli</taxon>
        <taxon>Bacillales</taxon>
        <taxon>Thermoactinomycetaceae</taxon>
        <taxon>Marininema</taxon>
    </lineage>
</organism>
<evidence type="ECO:0000256" key="4">
    <source>
        <dbReference type="ARBA" id="ARBA00058938"/>
    </source>
</evidence>
<reference evidence="8 9" key="1">
    <citation type="submission" date="2016-10" db="EMBL/GenBank/DDBJ databases">
        <authorList>
            <person name="de Groot N.N."/>
        </authorList>
    </citation>
    <scope>NUCLEOTIDE SEQUENCE [LARGE SCALE GENOMIC DNA]</scope>
    <source>
        <strain evidence="8 9">DSM 45610</strain>
    </source>
</reference>
<dbReference type="InterPro" id="IPR036388">
    <property type="entry name" value="WH-like_DNA-bd_sf"/>
</dbReference>
<dbReference type="FunFam" id="1.10.10.10:FF:000056">
    <property type="entry name" value="IclR family transcriptional regulator"/>
    <property type="match status" value="1"/>
</dbReference>
<feature type="domain" description="IclR-ED" evidence="7">
    <location>
        <begin position="69"/>
        <end position="247"/>
    </location>
</feature>
<dbReference type="PANTHER" id="PTHR30136:SF39">
    <property type="entry name" value="TRANSCRIPTIONAL REGULATORY PROTEIN"/>
    <property type="match status" value="1"/>
</dbReference>
<dbReference type="GO" id="GO:0003677">
    <property type="term" value="F:DNA binding"/>
    <property type="evidence" value="ECO:0007669"/>
    <property type="project" value="UniProtKB-KW"/>
</dbReference>
<comment type="function">
    <text evidence="4">May be an activator protein for the gylABX operon.</text>
</comment>
<dbReference type="SMART" id="SM00346">
    <property type="entry name" value="HTH_ICLR"/>
    <property type="match status" value="1"/>
</dbReference>
<dbReference type="SUPFAM" id="SSF55781">
    <property type="entry name" value="GAF domain-like"/>
    <property type="match status" value="1"/>
</dbReference>
<dbReference type="InterPro" id="IPR014757">
    <property type="entry name" value="Tscrpt_reg_IclR_C"/>
</dbReference>
<sequence>MEGKKTVRAAERALDILLCFTRQPTLSLTEISHMTELNKSTVYRLLATCEEKGFLIRDPDTDKYRLGFRVWELSANLSRTDDMAVLFLQEMERLRDQIDETVSLYVRDGFERVRVQAVESLQAIRRVAPIGSRMPLAVGASSKVLAAFATPSDQAMILGDPTWPESVDRVSYLTQLQEIKKHGYATSSEEREAGTSAIAVPVMNPNQEVVAALAVSGPVGRLTMERMNEVAAPALEAADRMGKMLKK</sequence>
<dbReference type="InterPro" id="IPR036390">
    <property type="entry name" value="WH_DNA-bd_sf"/>
</dbReference>
<keyword evidence="1" id="KW-0805">Transcription regulation</keyword>
<dbReference type="GO" id="GO:0003700">
    <property type="term" value="F:DNA-binding transcription factor activity"/>
    <property type="evidence" value="ECO:0007669"/>
    <property type="project" value="TreeGrafter"/>
</dbReference>